<keyword evidence="3" id="KW-0633">Potassium transport</keyword>
<dbReference type="InterPro" id="IPR006037">
    <property type="entry name" value="RCK_C"/>
</dbReference>
<dbReference type="Gene3D" id="3.30.70.1450">
    <property type="entry name" value="Regulator of K+ conductance, C-terminal domain"/>
    <property type="match status" value="1"/>
</dbReference>
<evidence type="ECO:0000256" key="6">
    <source>
        <dbReference type="ARBA" id="ARBA00023065"/>
    </source>
</evidence>
<evidence type="ECO:0000259" key="8">
    <source>
        <dbReference type="PROSITE" id="PS51202"/>
    </source>
</evidence>
<dbReference type="PROSITE" id="PS51202">
    <property type="entry name" value="RCK_C"/>
    <property type="match status" value="1"/>
</dbReference>
<sequence length="227" mass="25406">MKILIVGGRKKADFLLKSLVTKKHDVTLIHDDYEYCKVLSRKYDAKIICGDGSKNYILEESNIFDADILISMAPKDADNLVICQLAKKIYGVKKVLTTVNNPRNVEVFKKLGIDNAVSSSHIVSDMIEQMATINDIYALLPIENGQVNIMEIVIKENYLICNKFLKDIEFLENAVIGCITRGQNSIIPKGNTQILQGDKLLIISYSQEQENTVRTIVEGVKNSATHS</sequence>
<feature type="domain" description="RCK C-terminal" evidence="8">
    <location>
        <begin position="137"/>
        <end position="219"/>
    </location>
</feature>
<dbReference type="RefSeq" id="WP_307503941.1">
    <property type="nucleotide sequence ID" value="NZ_BAAACE010000001.1"/>
</dbReference>
<dbReference type="SUPFAM" id="SSF51735">
    <property type="entry name" value="NAD(P)-binding Rossmann-fold domains"/>
    <property type="match status" value="1"/>
</dbReference>
<accession>A0ABU0MY76</accession>
<dbReference type="PROSITE" id="PS51201">
    <property type="entry name" value="RCK_N"/>
    <property type="match status" value="1"/>
</dbReference>
<evidence type="ECO:0000256" key="2">
    <source>
        <dbReference type="ARBA" id="ARBA00022448"/>
    </source>
</evidence>
<evidence type="ECO:0000256" key="5">
    <source>
        <dbReference type="ARBA" id="ARBA00023027"/>
    </source>
</evidence>
<keyword evidence="6" id="KW-0406">Ion transport</keyword>
<feature type="domain" description="RCK N-terminal" evidence="7">
    <location>
        <begin position="1"/>
        <end position="117"/>
    </location>
</feature>
<dbReference type="EMBL" id="JAUSWG010000003">
    <property type="protein sequence ID" value="MDQ0555867.1"/>
    <property type="molecule type" value="Genomic_DNA"/>
</dbReference>
<protein>
    <recommendedName>
        <fullName evidence="1">Trk system potassium uptake protein TrkA</fullName>
    </recommendedName>
</protein>
<evidence type="ECO:0000256" key="4">
    <source>
        <dbReference type="ARBA" id="ARBA00022958"/>
    </source>
</evidence>
<keyword evidence="4" id="KW-0630">Potassium</keyword>
<dbReference type="PANTHER" id="PTHR43833:SF5">
    <property type="entry name" value="TRK SYSTEM POTASSIUM UPTAKE PROTEIN TRKA"/>
    <property type="match status" value="1"/>
</dbReference>
<proteinExistence type="predicted"/>
<dbReference type="PRINTS" id="PR00335">
    <property type="entry name" value="KUPTAKETRKA"/>
</dbReference>
<dbReference type="Gene3D" id="3.40.50.720">
    <property type="entry name" value="NAD(P)-binding Rossmann-like Domain"/>
    <property type="match status" value="1"/>
</dbReference>
<dbReference type="Pfam" id="PF02254">
    <property type="entry name" value="TrkA_N"/>
    <property type="match status" value="1"/>
</dbReference>
<keyword evidence="5" id="KW-0520">NAD</keyword>
<name>A0ABU0MY76_9FIRM</name>
<dbReference type="InterPro" id="IPR003148">
    <property type="entry name" value="RCK_N"/>
</dbReference>
<keyword evidence="2" id="KW-0813">Transport</keyword>
<dbReference type="Pfam" id="PF02080">
    <property type="entry name" value="TrkA_C"/>
    <property type="match status" value="1"/>
</dbReference>
<dbReference type="PANTHER" id="PTHR43833">
    <property type="entry name" value="POTASSIUM CHANNEL PROTEIN 2-RELATED-RELATED"/>
    <property type="match status" value="1"/>
</dbReference>
<gene>
    <name evidence="9" type="ORF">QOZ92_000980</name>
</gene>
<dbReference type="InterPro" id="IPR050721">
    <property type="entry name" value="Trk_Ktr_HKT_K-transport"/>
</dbReference>
<dbReference type="InterPro" id="IPR036721">
    <property type="entry name" value="RCK_C_sf"/>
</dbReference>
<reference evidence="9 10" key="1">
    <citation type="submission" date="2023-07" db="EMBL/GenBank/DDBJ databases">
        <title>Genomic Encyclopedia of Type Strains, Phase IV (KMG-IV): sequencing the most valuable type-strain genomes for metagenomic binning, comparative biology and taxonomic classification.</title>
        <authorList>
            <person name="Goeker M."/>
        </authorList>
    </citation>
    <scope>NUCLEOTIDE SEQUENCE [LARGE SCALE GENOMIC DNA]</scope>
    <source>
        <strain evidence="9 10">DSM 15049</strain>
    </source>
</reference>
<comment type="caution">
    <text evidence="9">The sequence shown here is derived from an EMBL/GenBank/DDBJ whole genome shotgun (WGS) entry which is preliminary data.</text>
</comment>
<evidence type="ECO:0000313" key="10">
    <source>
        <dbReference type="Proteomes" id="UP001232584"/>
    </source>
</evidence>
<dbReference type="SUPFAM" id="SSF116726">
    <property type="entry name" value="TrkA C-terminal domain-like"/>
    <property type="match status" value="1"/>
</dbReference>
<dbReference type="InterPro" id="IPR036291">
    <property type="entry name" value="NAD(P)-bd_dom_sf"/>
</dbReference>
<evidence type="ECO:0000259" key="7">
    <source>
        <dbReference type="PROSITE" id="PS51201"/>
    </source>
</evidence>
<dbReference type="InterPro" id="IPR006036">
    <property type="entry name" value="K_uptake_TrkA"/>
</dbReference>
<keyword evidence="10" id="KW-1185">Reference proteome</keyword>
<dbReference type="Proteomes" id="UP001232584">
    <property type="component" value="Unassembled WGS sequence"/>
</dbReference>
<organism evidence="9 10">
    <name type="scientific">Paraclostridium ghonii</name>
    <dbReference type="NCBI Taxonomy" id="29358"/>
    <lineage>
        <taxon>Bacteria</taxon>
        <taxon>Bacillati</taxon>
        <taxon>Bacillota</taxon>
        <taxon>Clostridia</taxon>
        <taxon>Peptostreptococcales</taxon>
        <taxon>Peptostreptococcaceae</taxon>
        <taxon>Paraclostridium</taxon>
    </lineage>
</organism>
<evidence type="ECO:0000256" key="1">
    <source>
        <dbReference type="ARBA" id="ARBA00017378"/>
    </source>
</evidence>
<evidence type="ECO:0000256" key="3">
    <source>
        <dbReference type="ARBA" id="ARBA00022538"/>
    </source>
</evidence>
<evidence type="ECO:0000313" key="9">
    <source>
        <dbReference type="EMBL" id="MDQ0555867.1"/>
    </source>
</evidence>